<organism evidence="2 3">
    <name type="scientific">Halopiger aswanensis</name>
    <dbReference type="NCBI Taxonomy" id="148449"/>
    <lineage>
        <taxon>Archaea</taxon>
        <taxon>Methanobacteriati</taxon>
        <taxon>Methanobacteriota</taxon>
        <taxon>Stenosarchaea group</taxon>
        <taxon>Halobacteria</taxon>
        <taxon>Halobacteriales</taxon>
        <taxon>Natrialbaceae</taxon>
        <taxon>Halopiger</taxon>
    </lineage>
</organism>
<comment type="caution">
    <text evidence="2">The sequence shown here is derived from an EMBL/GenBank/DDBJ whole genome shotgun (WGS) entry which is preliminary data.</text>
</comment>
<evidence type="ECO:0000256" key="1">
    <source>
        <dbReference type="SAM" id="Phobius"/>
    </source>
</evidence>
<dbReference type="Proteomes" id="UP000283805">
    <property type="component" value="Unassembled WGS sequence"/>
</dbReference>
<gene>
    <name evidence="2" type="ORF">ATJ93_2398</name>
</gene>
<keyword evidence="1" id="KW-0472">Membrane</keyword>
<reference evidence="2 3" key="1">
    <citation type="submission" date="2018-09" db="EMBL/GenBank/DDBJ databases">
        <title>Genomic Encyclopedia of Archaeal and Bacterial Type Strains, Phase II (KMG-II): from individual species to whole genera.</title>
        <authorList>
            <person name="Goeker M."/>
        </authorList>
    </citation>
    <scope>NUCLEOTIDE SEQUENCE [LARGE SCALE GENOMIC DNA]</scope>
    <source>
        <strain evidence="2 3">DSM 13151</strain>
    </source>
</reference>
<dbReference type="AlphaFoldDB" id="A0A3R7HY41"/>
<dbReference type="EMBL" id="RAPO01000002">
    <property type="protein sequence ID" value="RKD95540.1"/>
    <property type="molecule type" value="Genomic_DNA"/>
</dbReference>
<keyword evidence="3" id="KW-1185">Reference proteome</keyword>
<keyword evidence="1" id="KW-0812">Transmembrane</keyword>
<feature type="transmembrane region" description="Helical" evidence="1">
    <location>
        <begin position="12"/>
        <end position="33"/>
    </location>
</feature>
<protein>
    <submittedName>
        <fullName evidence="2">Uncharacterized protein</fullName>
    </submittedName>
</protein>
<feature type="transmembrane region" description="Helical" evidence="1">
    <location>
        <begin position="39"/>
        <end position="62"/>
    </location>
</feature>
<evidence type="ECO:0000313" key="2">
    <source>
        <dbReference type="EMBL" id="RKD95540.1"/>
    </source>
</evidence>
<evidence type="ECO:0000313" key="3">
    <source>
        <dbReference type="Proteomes" id="UP000283805"/>
    </source>
</evidence>
<dbReference type="OrthoDB" id="196635at2157"/>
<proteinExistence type="predicted"/>
<dbReference type="RefSeq" id="WP_120244800.1">
    <property type="nucleotide sequence ID" value="NZ_RAPO01000002.1"/>
</dbReference>
<keyword evidence="1" id="KW-1133">Transmembrane helix</keyword>
<name>A0A3R7HY41_9EURY</name>
<sequence length="63" mass="6815">MAVQRLSSRTVGIAGALSLAFLILAYAGIQYILEQGWGLVFEVAYLLALLIGFAIVADRLFVQ</sequence>
<accession>A0A3R7HY41</accession>